<accession>A0ABR3JUN8</accession>
<dbReference type="InterPro" id="IPR013830">
    <property type="entry name" value="SGNH_hydro"/>
</dbReference>
<reference evidence="3" key="1">
    <citation type="submission" date="2024-06" db="EMBL/GenBank/DDBJ databases">
        <title>Multi-omics analyses provide insights into the biosynthesis of the anticancer antibiotic pleurotin in Hohenbuehelia grisea.</title>
        <authorList>
            <person name="Weaver J.A."/>
            <person name="Alberti F."/>
        </authorList>
    </citation>
    <scope>NUCLEOTIDE SEQUENCE [LARGE SCALE GENOMIC DNA]</scope>
    <source>
        <strain evidence="3">T-177</strain>
    </source>
</reference>
<keyword evidence="3" id="KW-1185">Reference proteome</keyword>
<evidence type="ECO:0000259" key="1">
    <source>
        <dbReference type="Pfam" id="PF13472"/>
    </source>
</evidence>
<dbReference type="InterPro" id="IPR053140">
    <property type="entry name" value="GDSL_Rv0518-like"/>
</dbReference>
<dbReference type="Pfam" id="PF13472">
    <property type="entry name" value="Lipase_GDSL_2"/>
    <property type="match status" value="1"/>
</dbReference>
<dbReference type="CDD" id="cd01830">
    <property type="entry name" value="XynE_like"/>
    <property type="match status" value="1"/>
</dbReference>
<organism evidence="2 3">
    <name type="scientific">Hohenbuehelia grisea</name>
    <dbReference type="NCBI Taxonomy" id="104357"/>
    <lineage>
        <taxon>Eukaryota</taxon>
        <taxon>Fungi</taxon>
        <taxon>Dikarya</taxon>
        <taxon>Basidiomycota</taxon>
        <taxon>Agaricomycotina</taxon>
        <taxon>Agaricomycetes</taxon>
        <taxon>Agaricomycetidae</taxon>
        <taxon>Agaricales</taxon>
        <taxon>Pleurotineae</taxon>
        <taxon>Pleurotaceae</taxon>
        <taxon>Hohenbuehelia</taxon>
    </lineage>
</organism>
<dbReference type="Gene3D" id="3.40.50.1110">
    <property type="entry name" value="SGNH hydrolase"/>
    <property type="match status" value="1"/>
</dbReference>
<name>A0ABR3JUN8_9AGAR</name>
<feature type="domain" description="SGNH hydrolase-type esterase" evidence="1">
    <location>
        <begin position="181"/>
        <end position="379"/>
    </location>
</feature>
<dbReference type="Proteomes" id="UP001556367">
    <property type="component" value="Unassembled WGS sequence"/>
</dbReference>
<proteinExistence type="predicted"/>
<dbReference type="PANTHER" id="PTHR43784:SF3">
    <property type="entry name" value="GDSL FAMILY LIPASE"/>
    <property type="match status" value="1"/>
</dbReference>
<gene>
    <name evidence="2" type="ORF">HGRIS_011289</name>
</gene>
<evidence type="ECO:0000313" key="2">
    <source>
        <dbReference type="EMBL" id="KAL0959579.1"/>
    </source>
</evidence>
<dbReference type="InterPro" id="IPR036514">
    <property type="entry name" value="SGNH_hydro_sf"/>
</dbReference>
<evidence type="ECO:0000313" key="3">
    <source>
        <dbReference type="Proteomes" id="UP001556367"/>
    </source>
</evidence>
<comment type="caution">
    <text evidence="2">The sequence shown here is derived from an EMBL/GenBank/DDBJ whole genome shotgun (WGS) entry which is preliminary data.</text>
</comment>
<protein>
    <recommendedName>
        <fullName evidence="1">SGNH hydrolase-type esterase domain-containing protein</fullName>
    </recommendedName>
</protein>
<dbReference type="PANTHER" id="PTHR43784">
    <property type="entry name" value="GDSL-LIKE LIPASE/ACYLHYDROLASE, PUTATIVE (AFU_ORTHOLOGUE AFUA_2G00820)-RELATED"/>
    <property type="match status" value="1"/>
</dbReference>
<dbReference type="EMBL" id="JASNQZ010000002">
    <property type="protein sequence ID" value="KAL0959579.1"/>
    <property type="molecule type" value="Genomic_DNA"/>
</dbReference>
<dbReference type="SUPFAM" id="SSF52266">
    <property type="entry name" value="SGNH hydrolase"/>
    <property type="match status" value="1"/>
</dbReference>
<sequence length="401" mass="41888">MPQLTEASNLPPAPFNAQTVVFKDSTIRQTLKLTLGTSRLRIRISNAFGTTPLSITAASIALPVNNSAGVNAIQPNTAKTITFSGQPSFTLPNAALAISDPIDFPGANAGAIVAVTLYLAQGQQGQDVTSHPGSRTTSWFTFGNQVTAATLTGSALASAAHWYFLSAVEAWTDTDTSSLVLIGDSITDGRGSTTDQNDRWSDALFKRLQTLQSPLNKIAVSNQAAGGNRILLDGLGPSTLARIERDVLSHPNVGYAVIFSGVNDIGVAAASTAAQTQIFNDLIAAYSQIISRIHASGIPVIGATITPFSAPNSTIQPYSDAGGIREATRQKVNNWIKNTGGFDAVADFDAAVKDPASPTRLSPLYNSGDFLHLNPAGYAKLADAFPVNSLVSLQGGVSGFK</sequence>